<keyword evidence="6" id="KW-0560">Oxidoreductase</keyword>
<keyword evidence="3" id="KW-0285">Flavoprotein</keyword>
<dbReference type="InterPro" id="IPR020946">
    <property type="entry name" value="Flavin_mOase-like"/>
</dbReference>
<dbReference type="PANTHER" id="PTHR43098">
    <property type="entry name" value="L-ORNITHINE N(5)-MONOOXYGENASE-RELATED"/>
    <property type="match status" value="1"/>
</dbReference>
<dbReference type="PRINTS" id="PR00368">
    <property type="entry name" value="FADPNR"/>
</dbReference>
<dbReference type="GO" id="GO:0050660">
    <property type="term" value="F:flavin adenine dinucleotide binding"/>
    <property type="evidence" value="ECO:0007669"/>
    <property type="project" value="InterPro"/>
</dbReference>
<sequence>MSAAREGTRTDVLVVGAGFAGLAALAMLHREGFDVVGVEREHEVGGTWYVNRYPGLRCDVESMHYSYSWDDDLQQEWTWSERYASQPEILSYARHVVDRFDLRRDIRFDTAVTALRFDPVHDRWAATLSDGSTVDAQWVVLATGALSTPKPIDIPGAEEFRGEVLHTAEWPHEPVSFAGKRVAVIGTGSSGIQVATEIAKDAEHLYVLQRTPSYSMPARNRPLTPDEVARWKARYPDIREAGRHSLDGLASPMTGKNAFEVDEHERRARYEEIYRAGLPFAFFGVFDDVLVDDDANRSVEEFLAEKIRERVDDPALAEKLIPSGAPFGTRRSCLDSGYYEIFNQRNVTLVALRESPIVSITPRGIDTTRESLTVDAIVYATGYDAFTGTPTAIDIVGAEGATLAETWADGARSYLGLMVAGFPNLFLVTGPQSPSVLSNVIVSIEQHVEWITRALADARRDGVVRMEATRDAEQEWVDHTRAVAESTVYRDASSWYVGANVAGKPRVVLPYVGGVGGFRERCEEVAADGYRGFARRVRELA</sequence>
<evidence type="ECO:0000256" key="8">
    <source>
        <dbReference type="SAM" id="Phobius"/>
    </source>
</evidence>
<evidence type="ECO:0000256" key="6">
    <source>
        <dbReference type="ARBA" id="ARBA00023002"/>
    </source>
</evidence>
<keyword evidence="10" id="KW-1185">Reference proteome</keyword>
<evidence type="ECO:0000256" key="5">
    <source>
        <dbReference type="ARBA" id="ARBA00022857"/>
    </source>
</evidence>
<dbReference type="PANTHER" id="PTHR43098:SF3">
    <property type="entry name" value="L-ORNITHINE N(5)-MONOOXYGENASE-RELATED"/>
    <property type="match status" value="1"/>
</dbReference>
<evidence type="ECO:0000313" key="10">
    <source>
        <dbReference type="Proteomes" id="UP001305498"/>
    </source>
</evidence>
<keyword evidence="4" id="KW-0274">FAD</keyword>
<comment type="cofactor">
    <cofactor evidence="1">
        <name>FAD</name>
        <dbReference type="ChEBI" id="CHEBI:57692"/>
    </cofactor>
</comment>
<evidence type="ECO:0000256" key="4">
    <source>
        <dbReference type="ARBA" id="ARBA00022827"/>
    </source>
</evidence>
<dbReference type="Pfam" id="PF00743">
    <property type="entry name" value="FMO-like"/>
    <property type="match status" value="1"/>
</dbReference>
<keyword evidence="7" id="KW-0503">Monooxygenase</keyword>
<evidence type="ECO:0000313" key="9">
    <source>
        <dbReference type="EMBL" id="WOF23938.1"/>
    </source>
</evidence>
<evidence type="ECO:0000256" key="2">
    <source>
        <dbReference type="ARBA" id="ARBA00010139"/>
    </source>
</evidence>
<dbReference type="EMBL" id="CP118157">
    <property type="protein sequence ID" value="WOF23938.1"/>
    <property type="molecule type" value="Genomic_DNA"/>
</dbReference>
<name>A0AA97FJ63_9MICO</name>
<dbReference type="Gene3D" id="3.50.50.60">
    <property type="entry name" value="FAD/NAD(P)-binding domain"/>
    <property type="match status" value="2"/>
</dbReference>
<protein>
    <submittedName>
        <fullName evidence="9">NAD(P)/FAD-dependent oxidoreductase</fullName>
    </submittedName>
</protein>
<feature type="transmembrane region" description="Helical" evidence="8">
    <location>
        <begin position="12"/>
        <end position="29"/>
    </location>
</feature>
<proteinExistence type="inferred from homology"/>
<keyword evidence="8" id="KW-0812">Transmembrane</keyword>
<dbReference type="PRINTS" id="PR00469">
    <property type="entry name" value="PNDRDTASEII"/>
</dbReference>
<keyword evidence="8" id="KW-1133">Transmembrane helix</keyword>
<dbReference type="InterPro" id="IPR036188">
    <property type="entry name" value="FAD/NAD-bd_sf"/>
</dbReference>
<evidence type="ECO:0000256" key="7">
    <source>
        <dbReference type="ARBA" id="ARBA00023033"/>
    </source>
</evidence>
<dbReference type="SUPFAM" id="SSF51905">
    <property type="entry name" value="FAD/NAD(P)-binding domain"/>
    <property type="match status" value="2"/>
</dbReference>
<gene>
    <name evidence="9" type="ORF">N8K70_04445</name>
</gene>
<keyword evidence="5" id="KW-0521">NADP</keyword>
<comment type="similarity">
    <text evidence="2">Belongs to the FAD-binding monooxygenase family.</text>
</comment>
<dbReference type="Proteomes" id="UP001305498">
    <property type="component" value="Chromosome"/>
</dbReference>
<dbReference type="GO" id="GO:0050661">
    <property type="term" value="F:NADP binding"/>
    <property type="evidence" value="ECO:0007669"/>
    <property type="project" value="InterPro"/>
</dbReference>
<organism evidence="9 10">
    <name type="scientific">Microbacterium betulae</name>
    <dbReference type="NCBI Taxonomy" id="2981139"/>
    <lineage>
        <taxon>Bacteria</taxon>
        <taxon>Bacillati</taxon>
        <taxon>Actinomycetota</taxon>
        <taxon>Actinomycetes</taxon>
        <taxon>Micrococcales</taxon>
        <taxon>Microbacteriaceae</taxon>
        <taxon>Microbacterium</taxon>
    </lineage>
</organism>
<accession>A0AA97FJ63</accession>
<dbReference type="InterPro" id="IPR050775">
    <property type="entry name" value="FAD-binding_Monooxygenases"/>
</dbReference>
<dbReference type="AlphaFoldDB" id="A0AA97FJ63"/>
<evidence type="ECO:0000256" key="3">
    <source>
        <dbReference type="ARBA" id="ARBA00022630"/>
    </source>
</evidence>
<evidence type="ECO:0000256" key="1">
    <source>
        <dbReference type="ARBA" id="ARBA00001974"/>
    </source>
</evidence>
<dbReference type="GO" id="GO:0004499">
    <property type="term" value="F:N,N-dimethylaniline monooxygenase activity"/>
    <property type="evidence" value="ECO:0007669"/>
    <property type="project" value="InterPro"/>
</dbReference>
<dbReference type="RefSeq" id="WP_317140410.1">
    <property type="nucleotide sequence ID" value="NZ_CP118157.1"/>
</dbReference>
<dbReference type="KEGG" id="mbet:N8K70_04445"/>
<reference evidence="9 10" key="1">
    <citation type="submission" date="2023-02" db="EMBL/GenBank/DDBJ databases">
        <title>Microbacterium betulae sp. nov., isolated from birch wood.</title>
        <authorList>
            <person name="Pasciak M."/>
            <person name="Pawlik K.J."/>
            <person name="Martynowski D."/>
            <person name="Laczmanski L."/>
            <person name="Ciekot J."/>
            <person name="Szponar B."/>
            <person name="Wojcik-Fatla A."/>
            <person name="Mackiewicz B."/>
            <person name="Farian E."/>
            <person name="Cholewa G."/>
            <person name="Cholewa A."/>
            <person name="Dutkiewicz J."/>
        </authorList>
    </citation>
    <scope>NUCLEOTIDE SEQUENCE [LARGE SCALE GENOMIC DNA]</scope>
    <source>
        <strain evidence="9 10">AB</strain>
    </source>
</reference>
<keyword evidence="8" id="KW-0472">Membrane</keyword>